<dbReference type="EMBL" id="AP015029">
    <property type="protein sequence ID" value="BAW21086.1"/>
    <property type="molecule type" value="Genomic_DNA"/>
</dbReference>
<reference evidence="5 7" key="2">
    <citation type="submission" date="2020-09" db="EMBL/GenBank/DDBJ databases">
        <title>Co-existence of a novel multidrug-resistance efflux pump with carbapenem resistance gene blaVIM-2 in one megaplasmid in Pseudomonas putida.</title>
        <authorList>
            <person name="Peng K."/>
            <person name="Li R."/>
        </authorList>
    </citation>
    <scope>NUCLEOTIDE SEQUENCE [LARGE SCALE GENOMIC DNA]</scope>
    <source>
        <strain evidence="5 7">ZXPA-20</strain>
    </source>
</reference>
<protein>
    <submittedName>
        <fullName evidence="4 5">Oxidoreductase</fullName>
    </submittedName>
</protein>
<dbReference type="AlphaFoldDB" id="A0A1L7N6N6"/>
<dbReference type="Gene3D" id="3.40.50.720">
    <property type="entry name" value="NAD(P)-binding Rossmann-like Domain"/>
    <property type="match status" value="1"/>
</dbReference>
<organism evidence="4 6">
    <name type="scientific">Pseudomonas putida</name>
    <name type="common">Arthrobacter siderocapsulatus</name>
    <dbReference type="NCBI Taxonomy" id="303"/>
    <lineage>
        <taxon>Bacteria</taxon>
        <taxon>Pseudomonadati</taxon>
        <taxon>Pseudomonadota</taxon>
        <taxon>Gammaproteobacteria</taxon>
        <taxon>Pseudomonadales</taxon>
        <taxon>Pseudomonadaceae</taxon>
        <taxon>Pseudomonas</taxon>
    </lineage>
</organism>
<evidence type="ECO:0000256" key="1">
    <source>
        <dbReference type="ARBA" id="ARBA00006484"/>
    </source>
</evidence>
<dbReference type="InterPro" id="IPR002347">
    <property type="entry name" value="SDR_fam"/>
</dbReference>
<dbReference type="FunFam" id="3.40.50.720:FF:000047">
    <property type="entry name" value="NADP-dependent L-serine/L-allo-threonine dehydrogenase"/>
    <property type="match status" value="1"/>
</dbReference>
<dbReference type="RefSeq" id="WP_016484670.1">
    <property type="nucleotide sequence ID" value="NZ_AP015029.1"/>
</dbReference>
<evidence type="ECO:0000256" key="2">
    <source>
        <dbReference type="ARBA" id="ARBA00023002"/>
    </source>
</evidence>
<dbReference type="InterPro" id="IPR036291">
    <property type="entry name" value="NAD(P)-bd_dom_sf"/>
</dbReference>
<dbReference type="SUPFAM" id="SSF51735">
    <property type="entry name" value="NAD(P)-binding Rossmann-fold domains"/>
    <property type="match status" value="1"/>
</dbReference>
<evidence type="ECO:0000313" key="6">
    <source>
        <dbReference type="Proteomes" id="UP000218731"/>
    </source>
</evidence>
<evidence type="ECO:0000313" key="4">
    <source>
        <dbReference type="EMBL" id="BAW21086.1"/>
    </source>
</evidence>
<dbReference type="PANTHER" id="PTHR42901:SF1">
    <property type="entry name" value="ALCOHOL DEHYDROGENASE"/>
    <property type="match status" value="1"/>
</dbReference>
<proteinExistence type="inferred from homology"/>
<reference evidence="4 6" key="1">
    <citation type="submission" date="2015-11" db="EMBL/GenBank/DDBJ databases">
        <title>Complete genome sequencing of a biphenyl-degrading bacterium, Pseudomonas putida KF715 (=NBRC110667).</title>
        <authorList>
            <person name="Suenaga H."/>
            <person name="Fujihara N."/>
            <person name="Watanabe T."/>
            <person name="Hirose J."/>
            <person name="Kimura N."/>
            <person name="Yamazoe A."/>
            <person name="Hosoyama A."/>
            <person name="Shimodaira J."/>
            <person name="Furukawa K."/>
        </authorList>
    </citation>
    <scope>NUCLEOTIDE SEQUENCE [LARGE SCALE GENOMIC DNA]</scope>
    <source>
        <strain evidence="4 6">KF715</strain>
    </source>
</reference>
<evidence type="ECO:0000313" key="7">
    <source>
        <dbReference type="Proteomes" id="UP000516786"/>
    </source>
</evidence>
<evidence type="ECO:0000313" key="5">
    <source>
        <dbReference type="EMBL" id="QOC98672.1"/>
    </source>
</evidence>
<dbReference type="PANTHER" id="PTHR42901">
    <property type="entry name" value="ALCOHOL DEHYDROGENASE"/>
    <property type="match status" value="1"/>
</dbReference>
<dbReference type="Pfam" id="PF00106">
    <property type="entry name" value="adh_short"/>
    <property type="match status" value="1"/>
</dbReference>
<keyword evidence="2" id="KW-0560">Oxidoreductase</keyword>
<dbReference type="PRINTS" id="PR00081">
    <property type="entry name" value="GDHRDH"/>
</dbReference>
<dbReference type="PROSITE" id="PS00061">
    <property type="entry name" value="ADH_SHORT"/>
    <property type="match status" value="1"/>
</dbReference>
<dbReference type="Proteomes" id="UP000516786">
    <property type="component" value="Chromosome"/>
</dbReference>
<dbReference type="Proteomes" id="UP000218731">
    <property type="component" value="Chromosome 1"/>
</dbReference>
<dbReference type="GO" id="GO:0016616">
    <property type="term" value="F:oxidoreductase activity, acting on the CH-OH group of donors, NAD or NADP as acceptor"/>
    <property type="evidence" value="ECO:0007669"/>
    <property type="project" value="UniProtKB-ARBA"/>
</dbReference>
<sequence length="253" mass="26784">MKTAFVTGASSGFGRAICRTLVAKGYRVIGGARRMDKLQALEHELGDNFIPLALDVTDGQSISAAVAQINEAASSINVLVNNAGLALGIERAQACSAENWQRMIDTNITGLAMVTHAVLPQMVEADSGMIINMGSIAGTYPYPGGNVYGASKAFVRQFSLNLRADLAGTRVRVSNIEPGLCSGTDFSVVRLNGDLNAVDALYRDVQAILPEDIAAMVAWIAEQPPHVNINTLEIMPVAQSSAALNVARNLPRC</sequence>
<dbReference type="PRINTS" id="PR00080">
    <property type="entry name" value="SDRFAMILY"/>
</dbReference>
<dbReference type="InterPro" id="IPR020904">
    <property type="entry name" value="Sc_DH/Rdtase_CS"/>
</dbReference>
<evidence type="ECO:0000256" key="3">
    <source>
        <dbReference type="RuleBase" id="RU000363"/>
    </source>
</evidence>
<dbReference type="EMBL" id="CP061723">
    <property type="protein sequence ID" value="QOC98672.1"/>
    <property type="molecule type" value="Genomic_DNA"/>
</dbReference>
<comment type="similarity">
    <text evidence="1 3">Belongs to the short-chain dehydrogenases/reductases (SDR) family.</text>
</comment>
<accession>A0A1L7N6N6</accession>
<gene>
    <name evidence="5" type="ORF">ID616_02865</name>
    <name evidence="4" type="ORF">KF715C_ch5130</name>
</gene>
<name>A0A1L7N6N6_PSEPU</name>